<evidence type="ECO:0000313" key="3">
    <source>
        <dbReference type="Proteomes" id="UP000177082"/>
    </source>
</evidence>
<feature type="domain" description="Glycosyltransferase 2-like" evidence="1">
    <location>
        <begin position="5"/>
        <end position="104"/>
    </location>
</feature>
<name>A0A1F8BGF2_9BACT</name>
<dbReference type="InterPro" id="IPR029044">
    <property type="entry name" value="Nucleotide-diphossugar_trans"/>
</dbReference>
<dbReference type="InterPro" id="IPR001173">
    <property type="entry name" value="Glyco_trans_2-like"/>
</dbReference>
<dbReference type="PANTHER" id="PTHR43630">
    <property type="entry name" value="POLY-BETA-1,6-N-ACETYL-D-GLUCOSAMINE SYNTHASE"/>
    <property type="match status" value="1"/>
</dbReference>
<accession>A0A1F8BGF2</accession>
<dbReference type="SUPFAM" id="SSF53448">
    <property type="entry name" value="Nucleotide-diphospho-sugar transferases"/>
    <property type="match status" value="1"/>
</dbReference>
<organism evidence="2 3">
    <name type="scientific">Candidatus Woesebacteria bacterium RIFCSPLOWO2_01_FULL_39_21</name>
    <dbReference type="NCBI Taxonomy" id="1802519"/>
    <lineage>
        <taxon>Bacteria</taxon>
        <taxon>Candidatus Woeseibacteriota</taxon>
    </lineage>
</organism>
<dbReference type="Gene3D" id="3.90.550.10">
    <property type="entry name" value="Spore Coat Polysaccharide Biosynthesis Protein SpsA, Chain A"/>
    <property type="match status" value="1"/>
</dbReference>
<evidence type="ECO:0000313" key="2">
    <source>
        <dbReference type="EMBL" id="OGM62398.1"/>
    </source>
</evidence>
<sequence length="260" mass="30551">MAKLSVIIPAKNEEVVIKDCLESVNWVDEVIVIDNNSSDRTVEIAREFKVNIYKYAKGNYSDRRNFGLKFAHGEWVLFLDADERITPLLRSEILKIITDEKLQMSNSAYAIPRKNIIFGKEFKHGGWWPDYNKRLFKKDSFEKWEGELHEEPIFRGILGHLINPMTHFKNMTMAEMVDKTNKWSEAEAKLMFEAGHPPMNIIRFTTAVFREFWLRGVKQRAFIDGFEGTIYAVYQIFSRFVSYAKLWELQVKRHNEGSNL</sequence>
<dbReference type="Pfam" id="PF00535">
    <property type="entry name" value="Glycos_transf_2"/>
    <property type="match status" value="1"/>
</dbReference>
<dbReference type="Proteomes" id="UP000177082">
    <property type="component" value="Unassembled WGS sequence"/>
</dbReference>
<dbReference type="EMBL" id="MGHF01000027">
    <property type="protein sequence ID" value="OGM62398.1"/>
    <property type="molecule type" value="Genomic_DNA"/>
</dbReference>
<protein>
    <recommendedName>
        <fullName evidence="1">Glycosyltransferase 2-like domain-containing protein</fullName>
    </recommendedName>
</protein>
<proteinExistence type="predicted"/>
<dbReference type="AlphaFoldDB" id="A0A1F8BGF2"/>
<gene>
    <name evidence="2" type="ORF">A2961_03450</name>
</gene>
<reference evidence="2 3" key="1">
    <citation type="journal article" date="2016" name="Nat. Commun.">
        <title>Thousands of microbial genomes shed light on interconnected biogeochemical processes in an aquifer system.</title>
        <authorList>
            <person name="Anantharaman K."/>
            <person name="Brown C.T."/>
            <person name="Hug L.A."/>
            <person name="Sharon I."/>
            <person name="Castelle C.J."/>
            <person name="Probst A.J."/>
            <person name="Thomas B.C."/>
            <person name="Singh A."/>
            <person name="Wilkins M.J."/>
            <person name="Karaoz U."/>
            <person name="Brodie E.L."/>
            <person name="Williams K.H."/>
            <person name="Hubbard S.S."/>
            <person name="Banfield J.F."/>
        </authorList>
    </citation>
    <scope>NUCLEOTIDE SEQUENCE [LARGE SCALE GENOMIC DNA]</scope>
</reference>
<dbReference type="PANTHER" id="PTHR43630:SF2">
    <property type="entry name" value="GLYCOSYLTRANSFERASE"/>
    <property type="match status" value="1"/>
</dbReference>
<comment type="caution">
    <text evidence="2">The sequence shown here is derived from an EMBL/GenBank/DDBJ whole genome shotgun (WGS) entry which is preliminary data.</text>
</comment>
<dbReference type="CDD" id="cd02511">
    <property type="entry name" value="Beta4Glucosyltransferase"/>
    <property type="match status" value="1"/>
</dbReference>
<evidence type="ECO:0000259" key="1">
    <source>
        <dbReference type="Pfam" id="PF00535"/>
    </source>
</evidence>
<dbReference type="STRING" id="1802519.A2961_03450"/>